<evidence type="ECO:0000259" key="1">
    <source>
        <dbReference type="Pfam" id="PF07727"/>
    </source>
</evidence>
<keyword evidence="3" id="KW-1185">Reference proteome</keyword>
<proteinExistence type="predicted"/>
<reference evidence="2 3" key="1">
    <citation type="journal article" date="2017" name="Nat. Commun.">
        <title>Genome assembly with in vitro proximity ligation data and whole-genome triplication in lettuce.</title>
        <authorList>
            <person name="Reyes-Chin-Wo S."/>
            <person name="Wang Z."/>
            <person name="Yang X."/>
            <person name="Kozik A."/>
            <person name="Arikit S."/>
            <person name="Song C."/>
            <person name="Xia L."/>
            <person name="Froenicke L."/>
            <person name="Lavelle D.O."/>
            <person name="Truco M.J."/>
            <person name="Xia R."/>
            <person name="Zhu S."/>
            <person name="Xu C."/>
            <person name="Xu H."/>
            <person name="Xu X."/>
            <person name="Cox K."/>
            <person name="Korf I."/>
            <person name="Meyers B.C."/>
            <person name="Michelmore R.W."/>
        </authorList>
    </citation>
    <scope>NUCLEOTIDE SEQUENCE [LARGE SCALE GENOMIC DNA]</scope>
    <source>
        <strain evidence="3">cv. Salinas</strain>
        <tissue evidence="2">Seedlings</tissue>
    </source>
</reference>
<dbReference type="Proteomes" id="UP000235145">
    <property type="component" value="Unassembled WGS sequence"/>
</dbReference>
<accession>A0A9R1W1V3</accession>
<evidence type="ECO:0000313" key="2">
    <source>
        <dbReference type="EMBL" id="KAJ0218197.1"/>
    </source>
</evidence>
<feature type="domain" description="Reverse transcriptase Ty1/copia-type" evidence="1">
    <location>
        <begin position="128"/>
        <end position="203"/>
    </location>
</feature>
<dbReference type="InterPro" id="IPR013103">
    <property type="entry name" value="RVT_2"/>
</dbReference>
<dbReference type="EMBL" id="NBSK02000003">
    <property type="protein sequence ID" value="KAJ0218197.1"/>
    <property type="molecule type" value="Genomic_DNA"/>
</dbReference>
<gene>
    <name evidence="2" type="ORF">LSAT_V11C300101770</name>
</gene>
<dbReference type="Pfam" id="PF07727">
    <property type="entry name" value="RVT_2"/>
    <property type="match status" value="1"/>
</dbReference>
<name>A0A9R1W1V3_LACSA</name>
<organism evidence="2 3">
    <name type="scientific">Lactuca sativa</name>
    <name type="common">Garden lettuce</name>
    <dbReference type="NCBI Taxonomy" id="4236"/>
    <lineage>
        <taxon>Eukaryota</taxon>
        <taxon>Viridiplantae</taxon>
        <taxon>Streptophyta</taxon>
        <taxon>Embryophyta</taxon>
        <taxon>Tracheophyta</taxon>
        <taxon>Spermatophyta</taxon>
        <taxon>Magnoliopsida</taxon>
        <taxon>eudicotyledons</taxon>
        <taxon>Gunneridae</taxon>
        <taxon>Pentapetalae</taxon>
        <taxon>asterids</taxon>
        <taxon>campanulids</taxon>
        <taxon>Asterales</taxon>
        <taxon>Asteraceae</taxon>
        <taxon>Cichorioideae</taxon>
        <taxon>Cichorieae</taxon>
        <taxon>Lactucinae</taxon>
        <taxon>Lactuca</taxon>
    </lineage>
</organism>
<sequence>MVSGGTPLDFSFTSTPSVEFKHAIVEGEPPISGTFTYDYPPCPREQYELVCTPHIHKEARLTKWTEDHPVDQIIGDLDSGVVTRSATKNECLYASFLSMIDPKGIKEDLQDADWVKAMLEELAEFERNNVWDLVPTPERVSVVGSRWVYRNKSEEDGIIIRNKARLVVKGYSQQEGIDYDETFAPVARIEAIRIFFAFDAHNNFKRFY</sequence>
<dbReference type="AlphaFoldDB" id="A0A9R1W1V3"/>
<evidence type="ECO:0000313" key="3">
    <source>
        <dbReference type="Proteomes" id="UP000235145"/>
    </source>
</evidence>
<protein>
    <recommendedName>
        <fullName evidence="1">Reverse transcriptase Ty1/copia-type domain-containing protein</fullName>
    </recommendedName>
</protein>
<comment type="caution">
    <text evidence="2">The sequence shown here is derived from an EMBL/GenBank/DDBJ whole genome shotgun (WGS) entry which is preliminary data.</text>
</comment>